<keyword evidence="2" id="KW-1133">Transmembrane helix</keyword>
<dbReference type="Proteomes" id="UP000472320">
    <property type="component" value="Unassembled WGS sequence"/>
</dbReference>
<feature type="transmembrane region" description="Helical" evidence="2">
    <location>
        <begin position="31"/>
        <end position="50"/>
    </location>
</feature>
<gene>
    <name evidence="3" type="ORF">GM658_14590</name>
</gene>
<reference evidence="3 4" key="1">
    <citation type="submission" date="2019-11" db="EMBL/GenBank/DDBJ databases">
        <title>Type strains purchased from KCTC, JCM and DSMZ.</title>
        <authorList>
            <person name="Lu H."/>
        </authorList>
    </citation>
    <scope>NUCLEOTIDE SEQUENCE [LARGE SCALE GENOMIC DNA]</scope>
    <source>
        <strain evidence="3 4">JCM 31587</strain>
    </source>
</reference>
<organism evidence="3 4">
    <name type="scientific">Massilia eburnea</name>
    <dbReference type="NCBI Taxonomy" id="1776165"/>
    <lineage>
        <taxon>Bacteria</taxon>
        <taxon>Pseudomonadati</taxon>
        <taxon>Pseudomonadota</taxon>
        <taxon>Betaproteobacteria</taxon>
        <taxon>Burkholderiales</taxon>
        <taxon>Oxalobacteraceae</taxon>
        <taxon>Telluria group</taxon>
        <taxon>Massilia</taxon>
    </lineage>
</organism>
<feature type="transmembrane region" description="Helical" evidence="2">
    <location>
        <begin position="110"/>
        <end position="127"/>
    </location>
</feature>
<evidence type="ECO:0000256" key="2">
    <source>
        <dbReference type="SAM" id="Phobius"/>
    </source>
</evidence>
<protein>
    <submittedName>
        <fullName evidence="3">Uncharacterized protein</fullName>
    </submittedName>
</protein>
<evidence type="ECO:0000313" key="4">
    <source>
        <dbReference type="Proteomes" id="UP000472320"/>
    </source>
</evidence>
<comment type="caution">
    <text evidence="3">The sequence shown here is derived from an EMBL/GenBank/DDBJ whole genome shotgun (WGS) entry which is preliminary data.</text>
</comment>
<keyword evidence="2" id="KW-0472">Membrane</keyword>
<accession>A0A6L6QI89</accession>
<proteinExistence type="predicted"/>
<name>A0A6L6QI89_9BURK</name>
<dbReference type="RefSeq" id="WP_155454787.1">
    <property type="nucleotide sequence ID" value="NZ_WNKX01000010.1"/>
</dbReference>
<sequence length="131" mass="14294">MEPGSNPYTPPSADLDEVSPKQATKVERTTSITVICVIGFLGALAMVPMLLTLPSDPISNWFRPYLIASSLVGLFSFIAMWRMKKIGVYVYAGFFVLGQVFFLAKGMWTLSSLLIPGVVTLVALKNVSKMS</sequence>
<dbReference type="EMBL" id="WNKX01000010">
    <property type="protein sequence ID" value="MTW11830.1"/>
    <property type="molecule type" value="Genomic_DNA"/>
</dbReference>
<keyword evidence="2" id="KW-0812">Transmembrane</keyword>
<feature type="transmembrane region" description="Helical" evidence="2">
    <location>
        <begin position="88"/>
        <end position="104"/>
    </location>
</feature>
<evidence type="ECO:0000256" key="1">
    <source>
        <dbReference type="SAM" id="MobiDB-lite"/>
    </source>
</evidence>
<dbReference type="OrthoDB" id="962818at2"/>
<dbReference type="AlphaFoldDB" id="A0A6L6QI89"/>
<feature type="transmembrane region" description="Helical" evidence="2">
    <location>
        <begin position="62"/>
        <end position="81"/>
    </location>
</feature>
<evidence type="ECO:0000313" key="3">
    <source>
        <dbReference type="EMBL" id="MTW11830.1"/>
    </source>
</evidence>
<feature type="region of interest" description="Disordered" evidence="1">
    <location>
        <begin position="1"/>
        <end position="20"/>
    </location>
</feature>
<keyword evidence="4" id="KW-1185">Reference proteome</keyword>